<evidence type="ECO:0000259" key="6">
    <source>
        <dbReference type="PROSITE" id="PS50977"/>
    </source>
</evidence>
<feature type="region of interest" description="Disordered" evidence="5">
    <location>
        <begin position="1"/>
        <end position="24"/>
    </location>
</feature>
<dbReference type="FunFam" id="1.10.10.60:FF:000141">
    <property type="entry name" value="TetR family transcriptional regulator"/>
    <property type="match status" value="1"/>
</dbReference>
<feature type="domain" description="HTH tetR-type" evidence="6">
    <location>
        <begin position="22"/>
        <end position="82"/>
    </location>
</feature>
<evidence type="ECO:0000256" key="3">
    <source>
        <dbReference type="ARBA" id="ARBA00023163"/>
    </source>
</evidence>
<proteinExistence type="predicted"/>
<evidence type="ECO:0000256" key="2">
    <source>
        <dbReference type="ARBA" id="ARBA00023125"/>
    </source>
</evidence>
<dbReference type="Gene3D" id="1.10.10.60">
    <property type="entry name" value="Homeodomain-like"/>
    <property type="match status" value="1"/>
</dbReference>
<dbReference type="PANTHER" id="PTHR30055:SF234">
    <property type="entry name" value="HTH-TYPE TRANSCRIPTIONAL REGULATOR BETI"/>
    <property type="match status" value="1"/>
</dbReference>
<dbReference type="InterPro" id="IPR009057">
    <property type="entry name" value="Homeodomain-like_sf"/>
</dbReference>
<dbReference type="Gene3D" id="1.10.357.10">
    <property type="entry name" value="Tetracycline Repressor, domain 2"/>
    <property type="match status" value="1"/>
</dbReference>
<keyword evidence="3" id="KW-0804">Transcription</keyword>
<evidence type="ECO:0000256" key="1">
    <source>
        <dbReference type="ARBA" id="ARBA00023015"/>
    </source>
</evidence>
<keyword evidence="1" id="KW-0805">Transcription regulation</keyword>
<name>A0A2A7UVZ1_COMTR</name>
<dbReference type="Proteomes" id="UP000220246">
    <property type="component" value="Unassembled WGS sequence"/>
</dbReference>
<dbReference type="InterPro" id="IPR050109">
    <property type="entry name" value="HTH-type_TetR-like_transc_reg"/>
</dbReference>
<evidence type="ECO:0000313" key="8">
    <source>
        <dbReference type="Proteomes" id="UP000220246"/>
    </source>
</evidence>
<dbReference type="SUPFAM" id="SSF48498">
    <property type="entry name" value="Tetracyclin repressor-like, C-terminal domain"/>
    <property type="match status" value="1"/>
</dbReference>
<dbReference type="InterPro" id="IPR001647">
    <property type="entry name" value="HTH_TetR"/>
</dbReference>
<keyword evidence="2 4" id="KW-0238">DNA-binding</keyword>
<evidence type="ECO:0000313" key="7">
    <source>
        <dbReference type="EMBL" id="PEH89485.1"/>
    </source>
</evidence>
<sequence length="242" mass="27181">MDPYPPMPDSSTDAPRRSRRKEARPGELLEAALSLFLEKGYAATRVEAVAARAGVSKGTLFLYFPSKEELFKAVVRHSISGCYADWQLELDRYQGSSAALLARAFEVWWQQIASTQAGGICRLMWAEAAHFPELAAFYRHEVDEPGHAMLERILQRGMDSGEFRPMPLGEALYLVLTPMTFVMLWQPTGTLCLPMDHGLTPHSYLLSQFRNCLRGLLREPVDADTLPLPQLHPTLPLHTTDI</sequence>
<gene>
    <name evidence="7" type="ORF">CRM82_13540</name>
</gene>
<dbReference type="STRING" id="1219032.GCA_001515545_00061"/>
<dbReference type="PROSITE" id="PS50977">
    <property type="entry name" value="HTH_TETR_2"/>
    <property type="match status" value="1"/>
</dbReference>
<dbReference type="GO" id="GO:0003700">
    <property type="term" value="F:DNA-binding transcription factor activity"/>
    <property type="evidence" value="ECO:0007669"/>
    <property type="project" value="TreeGrafter"/>
</dbReference>
<evidence type="ECO:0000256" key="5">
    <source>
        <dbReference type="SAM" id="MobiDB-lite"/>
    </source>
</evidence>
<feature type="DNA-binding region" description="H-T-H motif" evidence="4">
    <location>
        <begin position="45"/>
        <end position="64"/>
    </location>
</feature>
<keyword evidence="8" id="KW-1185">Reference proteome</keyword>
<dbReference type="OrthoDB" id="9809994at2"/>
<dbReference type="InterPro" id="IPR036271">
    <property type="entry name" value="Tet_transcr_reg_TetR-rel_C_sf"/>
</dbReference>
<dbReference type="InterPro" id="IPR011075">
    <property type="entry name" value="TetR_C"/>
</dbReference>
<evidence type="ECO:0000256" key="4">
    <source>
        <dbReference type="PROSITE-ProRule" id="PRU00335"/>
    </source>
</evidence>
<comment type="caution">
    <text evidence="7">The sequence shown here is derived from an EMBL/GenBank/DDBJ whole genome shotgun (WGS) entry which is preliminary data.</text>
</comment>
<dbReference type="PANTHER" id="PTHR30055">
    <property type="entry name" value="HTH-TYPE TRANSCRIPTIONAL REGULATOR RUTR"/>
    <property type="match status" value="1"/>
</dbReference>
<accession>A0A2A7UVZ1</accession>
<dbReference type="Pfam" id="PF16859">
    <property type="entry name" value="TetR_C_11"/>
    <property type="match status" value="1"/>
</dbReference>
<protein>
    <submittedName>
        <fullName evidence="7">TetR/AcrR family transcriptional regulator</fullName>
    </submittedName>
</protein>
<dbReference type="GO" id="GO:0000976">
    <property type="term" value="F:transcription cis-regulatory region binding"/>
    <property type="evidence" value="ECO:0007669"/>
    <property type="project" value="TreeGrafter"/>
</dbReference>
<reference evidence="8" key="1">
    <citation type="submission" date="2017-09" db="EMBL/GenBank/DDBJ databases">
        <title>FDA dAtabase for Regulatory Grade micrObial Sequences (FDA-ARGOS): Supporting development and validation of Infectious Disease Dx tests.</title>
        <authorList>
            <person name="Minogue T."/>
            <person name="Wolcott M."/>
            <person name="Wasieloski L."/>
            <person name="Aguilar W."/>
            <person name="Moore D."/>
            <person name="Tallon L."/>
            <person name="Sadzewicz L."/>
            <person name="Ott S."/>
            <person name="Zhao X."/>
            <person name="Nagaraj S."/>
            <person name="Vavikolanu K."/>
            <person name="Aluvathingal J."/>
            <person name="Nadendla S."/>
            <person name="Sichtig H."/>
        </authorList>
    </citation>
    <scope>NUCLEOTIDE SEQUENCE [LARGE SCALE GENOMIC DNA]</scope>
    <source>
        <strain evidence="8">FDAARGOS_394</strain>
    </source>
</reference>
<dbReference type="SUPFAM" id="SSF46689">
    <property type="entry name" value="Homeodomain-like"/>
    <property type="match status" value="1"/>
</dbReference>
<dbReference type="PRINTS" id="PR00455">
    <property type="entry name" value="HTHTETR"/>
</dbReference>
<dbReference type="Pfam" id="PF00440">
    <property type="entry name" value="TetR_N"/>
    <property type="match status" value="1"/>
</dbReference>
<dbReference type="EMBL" id="PDEA01000001">
    <property type="protein sequence ID" value="PEH89485.1"/>
    <property type="molecule type" value="Genomic_DNA"/>
</dbReference>
<organism evidence="7 8">
    <name type="scientific">Comamonas terrigena</name>
    <dbReference type="NCBI Taxonomy" id="32013"/>
    <lineage>
        <taxon>Bacteria</taxon>
        <taxon>Pseudomonadati</taxon>
        <taxon>Pseudomonadota</taxon>
        <taxon>Betaproteobacteria</taxon>
        <taxon>Burkholderiales</taxon>
        <taxon>Comamonadaceae</taxon>
        <taxon>Comamonas</taxon>
    </lineage>
</organism>
<dbReference type="AlphaFoldDB" id="A0A2A7UVZ1"/>